<feature type="domain" description="Caspase family p10" evidence="7">
    <location>
        <begin position="250"/>
        <end position="339"/>
    </location>
</feature>
<keyword evidence="2" id="KW-0645">Protease</keyword>
<reference evidence="9" key="1">
    <citation type="submission" date="2020-11" db="EMBL/GenBank/DDBJ databases">
        <authorList>
            <person name="Tran Van P."/>
        </authorList>
    </citation>
    <scope>NUCLEOTIDE SEQUENCE</scope>
</reference>
<dbReference type="InterPro" id="IPR001309">
    <property type="entry name" value="Pept_C14_p20"/>
</dbReference>
<dbReference type="SUPFAM" id="SSF52129">
    <property type="entry name" value="Caspase-like"/>
    <property type="match status" value="1"/>
</dbReference>
<evidence type="ECO:0000313" key="9">
    <source>
        <dbReference type="EMBL" id="CAD7655606.1"/>
    </source>
</evidence>
<evidence type="ECO:0000259" key="8">
    <source>
        <dbReference type="PROSITE" id="PS50208"/>
    </source>
</evidence>
<dbReference type="EMBL" id="OC924579">
    <property type="protein sequence ID" value="CAD7655606.1"/>
    <property type="molecule type" value="Genomic_DNA"/>
</dbReference>
<organism evidence="9">
    <name type="scientific">Oppiella nova</name>
    <dbReference type="NCBI Taxonomy" id="334625"/>
    <lineage>
        <taxon>Eukaryota</taxon>
        <taxon>Metazoa</taxon>
        <taxon>Ecdysozoa</taxon>
        <taxon>Arthropoda</taxon>
        <taxon>Chelicerata</taxon>
        <taxon>Arachnida</taxon>
        <taxon>Acari</taxon>
        <taxon>Acariformes</taxon>
        <taxon>Sarcoptiformes</taxon>
        <taxon>Oribatida</taxon>
        <taxon>Brachypylina</taxon>
        <taxon>Oppioidea</taxon>
        <taxon>Oppiidae</taxon>
        <taxon>Oppiella</taxon>
    </lineage>
</organism>
<dbReference type="InterPro" id="IPR015917">
    <property type="entry name" value="Pept_C14A"/>
</dbReference>
<keyword evidence="4" id="KW-0378">Hydrolase</keyword>
<dbReference type="InterPro" id="IPR002398">
    <property type="entry name" value="Pept_C14"/>
</dbReference>
<name>A0A7R9M8W8_9ACAR</name>
<keyword evidence="3" id="KW-0053">Apoptosis</keyword>
<dbReference type="PROSITE" id="PS50208">
    <property type="entry name" value="CASPASE_P20"/>
    <property type="match status" value="1"/>
</dbReference>
<proteinExistence type="inferred from homology"/>
<feature type="compositionally biased region" description="Polar residues" evidence="6">
    <location>
        <begin position="1"/>
        <end position="11"/>
    </location>
</feature>
<dbReference type="OrthoDB" id="6044770at2759"/>
<dbReference type="InterPro" id="IPR002138">
    <property type="entry name" value="Pept_C14_p10"/>
</dbReference>
<evidence type="ECO:0000256" key="5">
    <source>
        <dbReference type="RuleBase" id="RU003971"/>
    </source>
</evidence>
<feature type="region of interest" description="Disordered" evidence="6">
    <location>
        <begin position="1"/>
        <end position="23"/>
    </location>
</feature>
<comment type="similarity">
    <text evidence="1 5">Belongs to the peptidase C14A family.</text>
</comment>
<evidence type="ECO:0000313" key="10">
    <source>
        <dbReference type="Proteomes" id="UP000728032"/>
    </source>
</evidence>
<dbReference type="InterPro" id="IPR011600">
    <property type="entry name" value="Pept_C14_caspase"/>
</dbReference>
<accession>A0A7R9M8W8</accession>
<sequence length="350" mass="38966">MSGDVGTTSPPLVTGVEPPEPSGATSGILIEPLLVMAEDVKDTAPGSGATAAKTVAEVANEDFMMGVKACVQPMIGVEFYPMKCNPRGYCLIFNNYDFPLHSYEYPHRHGSVDEAKRLKDIFEQLYFKVQVMDNSVMADTLKTIEEYSQKEELKRHDSFVLIVLSHGKSGGFITSDGQYIPFKEVVEQLNNKNCQNLINKPKLLFFSCCRGINKDYGVDHTVEALGAALDLDHCKSDAGKILIPEEKPKIMERFPIVSDIMICYSTIDQYVSWRCESKGSWLGMAIVKVLAKSSHELELPQLLTEITNHVNQRKGTEYGAKQVVEVIMRGFKKRFHFNPGYCVGSSTSTN</sequence>
<dbReference type="Pfam" id="PF00656">
    <property type="entry name" value="Peptidase_C14"/>
    <property type="match status" value="1"/>
</dbReference>
<dbReference type="EMBL" id="CAJPVJ010009754">
    <property type="protein sequence ID" value="CAG2172793.1"/>
    <property type="molecule type" value="Genomic_DNA"/>
</dbReference>
<evidence type="ECO:0000256" key="1">
    <source>
        <dbReference type="ARBA" id="ARBA00010134"/>
    </source>
</evidence>
<dbReference type="GO" id="GO:0004197">
    <property type="term" value="F:cysteine-type endopeptidase activity"/>
    <property type="evidence" value="ECO:0007669"/>
    <property type="project" value="InterPro"/>
</dbReference>
<dbReference type="GO" id="GO:0006508">
    <property type="term" value="P:proteolysis"/>
    <property type="evidence" value="ECO:0007669"/>
    <property type="project" value="UniProtKB-KW"/>
</dbReference>
<dbReference type="Gene3D" id="3.40.50.1460">
    <property type="match status" value="1"/>
</dbReference>
<evidence type="ECO:0000256" key="2">
    <source>
        <dbReference type="ARBA" id="ARBA00022670"/>
    </source>
</evidence>
<dbReference type="PRINTS" id="PR00376">
    <property type="entry name" value="IL1BCENZYME"/>
</dbReference>
<dbReference type="SMART" id="SM00115">
    <property type="entry name" value="CASc"/>
    <property type="match status" value="1"/>
</dbReference>
<evidence type="ECO:0000256" key="6">
    <source>
        <dbReference type="SAM" id="MobiDB-lite"/>
    </source>
</evidence>
<dbReference type="Proteomes" id="UP000728032">
    <property type="component" value="Unassembled WGS sequence"/>
</dbReference>
<dbReference type="AlphaFoldDB" id="A0A7R9M8W8"/>
<dbReference type="PROSITE" id="PS50207">
    <property type="entry name" value="CASPASE_P10"/>
    <property type="match status" value="1"/>
</dbReference>
<keyword evidence="10" id="KW-1185">Reference proteome</keyword>
<gene>
    <name evidence="9" type="ORF">ONB1V03_LOCUS12249</name>
</gene>
<evidence type="ECO:0000256" key="3">
    <source>
        <dbReference type="ARBA" id="ARBA00022703"/>
    </source>
</evidence>
<dbReference type="PANTHER" id="PTHR47901">
    <property type="entry name" value="CASPASE RECRUITMENT DOMAIN-CONTAINING PROTEIN 18"/>
    <property type="match status" value="1"/>
</dbReference>
<evidence type="ECO:0000256" key="4">
    <source>
        <dbReference type="ARBA" id="ARBA00022801"/>
    </source>
</evidence>
<dbReference type="GO" id="GO:0006915">
    <property type="term" value="P:apoptotic process"/>
    <property type="evidence" value="ECO:0007669"/>
    <property type="project" value="UniProtKB-KW"/>
</dbReference>
<dbReference type="PANTHER" id="PTHR47901:SF8">
    <property type="entry name" value="CASPASE-3"/>
    <property type="match status" value="1"/>
</dbReference>
<dbReference type="InterPro" id="IPR029030">
    <property type="entry name" value="Caspase-like_dom_sf"/>
</dbReference>
<evidence type="ECO:0000259" key="7">
    <source>
        <dbReference type="PROSITE" id="PS50207"/>
    </source>
</evidence>
<protein>
    <submittedName>
        <fullName evidence="9">Uncharacterized protein</fullName>
    </submittedName>
</protein>
<feature type="domain" description="Caspase family p20" evidence="8">
    <location>
        <begin position="86"/>
        <end position="213"/>
    </location>
</feature>